<evidence type="ECO:0000313" key="3">
    <source>
        <dbReference type="Proteomes" id="UP001286313"/>
    </source>
</evidence>
<feature type="compositionally biased region" description="Basic and acidic residues" evidence="1">
    <location>
        <begin position="1"/>
        <end position="35"/>
    </location>
</feature>
<proteinExistence type="predicted"/>
<accession>A0AAE1EYG9</accession>
<organism evidence="2 3">
    <name type="scientific">Petrolisthes cinctipes</name>
    <name type="common">Flat porcelain crab</name>
    <dbReference type="NCBI Taxonomy" id="88211"/>
    <lineage>
        <taxon>Eukaryota</taxon>
        <taxon>Metazoa</taxon>
        <taxon>Ecdysozoa</taxon>
        <taxon>Arthropoda</taxon>
        <taxon>Crustacea</taxon>
        <taxon>Multicrustacea</taxon>
        <taxon>Malacostraca</taxon>
        <taxon>Eumalacostraca</taxon>
        <taxon>Eucarida</taxon>
        <taxon>Decapoda</taxon>
        <taxon>Pleocyemata</taxon>
        <taxon>Anomura</taxon>
        <taxon>Galatheoidea</taxon>
        <taxon>Porcellanidae</taxon>
        <taxon>Petrolisthes</taxon>
    </lineage>
</organism>
<feature type="region of interest" description="Disordered" evidence="1">
    <location>
        <begin position="1"/>
        <end position="73"/>
    </location>
</feature>
<dbReference type="EMBL" id="JAWQEG010003919">
    <property type="protein sequence ID" value="KAK3863862.1"/>
    <property type="molecule type" value="Genomic_DNA"/>
</dbReference>
<protein>
    <submittedName>
        <fullName evidence="2">Uncharacterized protein</fullName>
    </submittedName>
</protein>
<comment type="caution">
    <text evidence="2">The sequence shown here is derived from an EMBL/GenBank/DDBJ whole genome shotgun (WGS) entry which is preliminary data.</text>
</comment>
<reference evidence="2" key="1">
    <citation type="submission" date="2023-10" db="EMBL/GenBank/DDBJ databases">
        <title>Genome assemblies of two species of porcelain crab, Petrolisthes cinctipes and Petrolisthes manimaculis (Anomura: Porcellanidae).</title>
        <authorList>
            <person name="Angst P."/>
        </authorList>
    </citation>
    <scope>NUCLEOTIDE SEQUENCE</scope>
    <source>
        <strain evidence="2">PB745_01</strain>
        <tissue evidence="2">Gill</tissue>
    </source>
</reference>
<feature type="compositionally biased region" description="Basic and acidic residues" evidence="1">
    <location>
        <begin position="61"/>
        <end position="73"/>
    </location>
</feature>
<feature type="compositionally biased region" description="Low complexity" evidence="1">
    <location>
        <begin position="36"/>
        <end position="49"/>
    </location>
</feature>
<name>A0AAE1EYG9_PETCI</name>
<keyword evidence="3" id="KW-1185">Reference proteome</keyword>
<dbReference type="AlphaFoldDB" id="A0AAE1EYG9"/>
<evidence type="ECO:0000313" key="2">
    <source>
        <dbReference type="EMBL" id="KAK3863862.1"/>
    </source>
</evidence>
<dbReference type="Proteomes" id="UP001286313">
    <property type="component" value="Unassembled WGS sequence"/>
</dbReference>
<evidence type="ECO:0000256" key="1">
    <source>
        <dbReference type="SAM" id="MobiDB-lite"/>
    </source>
</evidence>
<gene>
    <name evidence="2" type="ORF">Pcinc_030398</name>
</gene>
<sequence length="73" mass="8566">MEKMETGIRQRGNGDRNETERERSDKERERRHERQPPLLDPLTALLPHPRTQSQSFRLCHTSRDAVKSDEKAG</sequence>